<dbReference type="AlphaFoldDB" id="A0A183H6K5"/>
<gene>
    <name evidence="1" type="ORF">OFLC_LOCUS3116</name>
</gene>
<proteinExistence type="predicted"/>
<evidence type="ECO:0000313" key="1">
    <source>
        <dbReference type="EMBL" id="VDO35342.1"/>
    </source>
</evidence>
<sequence>MLAVSATNSDQSSDTSTHFNALLPLSREECETVSQSDNSNACSTKITRIGRSKASVSLATIDDMGRYRPMYDNSYSISDNKGNTRRKLKNKLDKYLHYSMKKEAEVADQIAQLIVADVHNMVSAGSSLRLTDF</sequence>
<dbReference type="WBParaSite" id="OFLC_0000311601-mRNA-1">
    <property type="protein sequence ID" value="OFLC_0000311601-mRNA-1"/>
    <property type="gene ID" value="OFLC_0000311601"/>
</dbReference>
<name>A0A183H6K5_9BILA</name>
<evidence type="ECO:0000313" key="2">
    <source>
        <dbReference type="Proteomes" id="UP000267606"/>
    </source>
</evidence>
<dbReference type="STRING" id="387005.A0A183H6K5"/>
<keyword evidence="2" id="KW-1185">Reference proteome</keyword>
<protein>
    <submittedName>
        <fullName evidence="3">BHLH domain-containing protein</fullName>
    </submittedName>
</protein>
<evidence type="ECO:0000313" key="3">
    <source>
        <dbReference type="WBParaSite" id="OFLC_0000311601-mRNA-1"/>
    </source>
</evidence>
<reference evidence="1 2" key="2">
    <citation type="submission" date="2018-11" db="EMBL/GenBank/DDBJ databases">
        <authorList>
            <consortium name="Pathogen Informatics"/>
        </authorList>
    </citation>
    <scope>NUCLEOTIDE SEQUENCE [LARGE SCALE GENOMIC DNA]</scope>
</reference>
<reference evidence="3" key="1">
    <citation type="submission" date="2016-06" db="UniProtKB">
        <authorList>
            <consortium name="WormBaseParasite"/>
        </authorList>
    </citation>
    <scope>IDENTIFICATION</scope>
</reference>
<accession>A0A183H6K5</accession>
<organism evidence="3">
    <name type="scientific">Onchocerca flexuosa</name>
    <dbReference type="NCBI Taxonomy" id="387005"/>
    <lineage>
        <taxon>Eukaryota</taxon>
        <taxon>Metazoa</taxon>
        <taxon>Ecdysozoa</taxon>
        <taxon>Nematoda</taxon>
        <taxon>Chromadorea</taxon>
        <taxon>Rhabditida</taxon>
        <taxon>Spirurina</taxon>
        <taxon>Spiruromorpha</taxon>
        <taxon>Filarioidea</taxon>
        <taxon>Onchocercidae</taxon>
        <taxon>Onchocerca</taxon>
    </lineage>
</organism>
<dbReference type="EMBL" id="UZAJ01001985">
    <property type="protein sequence ID" value="VDO35342.1"/>
    <property type="molecule type" value="Genomic_DNA"/>
</dbReference>
<dbReference type="Proteomes" id="UP000267606">
    <property type="component" value="Unassembled WGS sequence"/>
</dbReference>